<accession>A0ABT9UZ14</accession>
<feature type="transmembrane region" description="Helical" evidence="1">
    <location>
        <begin position="185"/>
        <end position="204"/>
    </location>
</feature>
<sequence>MNRYLKLVNFETNRFLKLYLVLIGIVFFVQMIGVIIVSRLYVNSANEAIYEDFLTKAQFLDQYGYMSFINFTRTAWFLGPIMLSMAVLIIYVFFIWYRDWLGKNTFAYRLLMLPTERINVYLAKATTMLIFVLGLVSVQLLLFPLENQVMKWLVSDDFRMDFSVKQITTSNELVILFPNTFTELLLYYGGGMVAVCIVFTAILFERSYRLKGIIYGILYCAASLLVFFAPVFVDAFLLGNFLYPLELFFIEIVMGFLVLIGAIWIGHYLLKNKVRV</sequence>
<feature type="transmembrane region" description="Helical" evidence="1">
    <location>
        <begin position="216"/>
        <end position="242"/>
    </location>
</feature>
<comment type="caution">
    <text evidence="2">The sequence shown here is derived from an EMBL/GenBank/DDBJ whole genome shotgun (WGS) entry which is preliminary data.</text>
</comment>
<feature type="transmembrane region" description="Helical" evidence="1">
    <location>
        <begin position="118"/>
        <end position="143"/>
    </location>
</feature>
<dbReference type="Proteomes" id="UP001231362">
    <property type="component" value="Unassembled WGS sequence"/>
</dbReference>
<feature type="transmembrane region" description="Helical" evidence="1">
    <location>
        <begin position="75"/>
        <end position="97"/>
    </location>
</feature>
<organism evidence="2 3">
    <name type="scientific">Anoxybacillus andreesenii</name>
    <dbReference type="NCBI Taxonomy" id="1325932"/>
    <lineage>
        <taxon>Bacteria</taxon>
        <taxon>Bacillati</taxon>
        <taxon>Bacillota</taxon>
        <taxon>Bacilli</taxon>
        <taxon>Bacillales</taxon>
        <taxon>Anoxybacillaceae</taxon>
        <taxon>Anoxybacillus</taxon>
    </lineage>
</organism>
<protein>
    <recommendedName>
        <fullName evidence="4">ABC-2 family transporter protein</fullName>
    </recommendedName>
</protein>
<dbReference type="EMBL" id="JAUSTU010000001">
    <property type="protein sequence ID" value="MDQ0153943.1"/>
    <property type="molecule type" value="Genomic_DNA"/>
</dbReference>
<gene>
    <name evidence="2" type="ORF">J2S07_000241</name>
</gene>
<feature type="transmembrane region" description="Helical" evidence="1">
    <location>
        <begin position="248"/>
        <end position="270"/>
    </location>
</feature>
<keyword evidence="1" id="KW-1133">Transmembrane helix</keyword>
<name>A0ABT9UZ14_9BACL</name>
<dbReference type="RefSeq" id="WP_307148565.1">
    <property type="nucleotide sequence ID" value="NZ_JAUSTU010000001.1"/>
</dbReference>
<evidence type="ECO:0008006" key="4">
    <source>
        <dbReference type="Google" id="ProtNLM"/>
    </source>
</evidence>
<feature type="transmembrane region" description="Helical" evidence="1">
    <location>
        <begin position="20"/>
        <end position="42"/>
    </location>
</feature>
<reference evidence="2 3" key="1">
    <citation type="submission" date="2023-07" db="EMBL/GenBank/DDBJ databases">
        <title>Genomic Encyclopedia of Type Strains, Phase IV (KMG-IV): sequencing the most valuable type-strain genomes for metagenomic binning, comparative biology and taxonomic classification.</title>
        <authorList>
            <person name="Goeker M."/>
        </authorList>
    </citation>
    <scope>NUCLEOTIDE SEQUENCE [LARGE SCALE GENOMIC DNA]</scope>
    <source>
        <strain evidence="2 3">DSM 23948</strain>
    </source>
</reference>
<evidence type="ECO:0000256" key="1">
    <source>
        <dbReference type="SAM" id="Phobius"/>
    </source>
</evidence>
<proteinExistence type="predicted"/>
<evidence type="ECO:0000313" key="3">
    <source>
        <dbReference type="Proteomes" id="UP001231362"/>
    </source>
</evidence>
<keyword evidence="3" id="KW-1185">Reference proteome</keyword>
<keyword evidence="1" id="KW-0472">Membrane</keyword>
<keyword evidence="1" id="KW-0812">Transmembrane</keyword>
<evidence type="ECO:0000313" key="2">
    <source>
        <dbReference type="EMBL" id="MDQ0153943.1"/>
    </source>
</evidence>